<gene>
    <name evidence="3" type="ORF">GCM10011529_29090</name>
</gene>
<reference evidence="3" key="2">
    <citation type="submission" date="2020-09" db="EMBL/GenBank/DDBJ databases">
        <authorList>
            <person name="Sun Q."/>
            <person name="Zhou Y."/>
        </authorList>
    </citation>
    <scope>NUCLEOTIDE SEQUENCE</scope>
    <source>
        <strain evidence="3">CGMCC 1.15519</strain>
    </source>
</reference>
<dbReference type="EMBL" id="BMJM01000014">
    <property type="protein sequence ID" value="GGE20595.1"/>
    <property type="molecule type" value="Genomic_DNA"/>
</dbReference>
<organism evidence="3 4">
    <name type="scientific">Sandarakinorhabdus glacialis</name>
    <dbReference type="NCBI Taxonomy" id="1614636"/>
    <lineage>
        <taxon>Bacteria</taxon>
        <taxon>Pseudomonadati</taxon>
        <taxon>Pseudomonadota</taxon>
        <taxon>Alphaproteobacteria</taxon>
        <taxon>Sphingomonadales</taxon>
        <taxon>Sphingosinicellaceae</taxon>
        <taxon>Sandarakinorhabdus</taxon>
    </lineage>
</organism>
<evidence type="ECO:0000256" key="1">
    <source>
        <dbReference type="SAM" id="SignalP"/>
    </source>
</evidence>
<evidence type="ECO:0000313" key="3">
    <source>
        <dbReference type="EMBL" id="GGE20595.1"/>
    </source>
</evidence>
<sequence>MLRMFAPALFAATMLSTAASAGVLVINGDTTGGPTWNRTLSGAPPVGLSGVGTDVPYEVSAFTVSVSGSYDFLAKAEYDNFLHLYQGTFNPLDQFSGVLIASDDFPTIGLSGFDYGLTTGTSYFVVASGFANTDFGAYELTISGPGDITLGSVGTVPEPQSWVMLIAGFGLVGAAARRRRTAATA</sequence>
<evidence type="ECO:0000259" key="2">
    <source>
        <dbReference type="Pfam" id="PF07589"/>
    </source>
</evidence>
<protein>
    <recommendedName>
        <fullName evidence="2">Ice-binding protein C-terminal domain-containing protein</fullName>
    </recommendedName>
</protein>
<comment type="caution">
    <text evidence="3">The sequence shown here is derived from an EMBL/GenBank/DDBJ whole genome shotgun (WGS) entry which is preliminary data.</text>
</comment>
<keyword evidence="1" id="KW-0732">Signal</keyword>
<feature type="signal peptide" evidence="1">
    <location>
        <begin position="1"/>
        <end position="21"/>
    </location>
</feature>
<dbReference type="NCBIfam" id="NF035944">
    <property type="entry name" value="PEPxxWA-CTERM"/>
    <property type="match status" value="1"/>
</dbReference>
<dbReference type="Pfam" id="PF07589">
    <property type="entry name" value="PEP-CTERM"/>
    <property type="match status" value="1"/>
</dbReference>
<evidence type="ECO:0000313" key="4">
    <source>
        <dbReference type="Proteomes" id="UP000635071"/>
    </source>
</evidence>
<name>A0A917EB74_9SPHN</name>
<feature type="domain" description="Ice-binding protein C-terminal" evidence="2">
    <location>
        <begin position="155"/>
        <end position="179"/>
    </location>
</feature>
<reference evidence="3" key="1">
    <citation type="journal article" date="2014" name="Int. J. Syst. Evol. Microbiol.">
        <title>Complete genome sequence of Corynebacterium casei LMG S-19264T (=DSM 44701T), isolated from a smear-ripened cheese.</title>
        <authorList>
            <consortium name="US DOE Joint Genome Institute (JGI-PGF)"/>
            <person name="Walter F."/>
            <person name="Albersmeier A."/>
            <person name="Kalinowski J."/>
            <person name="Ruckert C."/>
        </authorList>
    </citation>
    <scope>NUCLEOTIDE SEQUENCE</scope>
    <source>
        <strain evidence="3">CGMCC 1.15519</strain>
    </source>
</reference>
<dbReference type="NCBIfam" id="TIGR02595">
    <property type="entry name" value="PEP_CTERM"/>
    <property type="match status" value="1"/>
</dbReference>
<keyword evidence="4" id="KW-1185">Reference proteome</keyword>
<dbReference type="Proteomes" id="UP000635071">
    <property type="component" value="Unassembled WGS sequence"/>
</dbReference>
<dbReference type="InterPro" id="IPR013424">
    <property type="entry name" value="Ice-binding_C"/>
</dbReference>
<dbReference type="AlphaFoldDB" id="A0A917EB74"/>
<proteinExistence type="predicted"/>
<dbReference type="RefSeq" id="WP_188764005.1">
    <property type="nucleotide sequence ID" value="NZ_BMJM01000014.1"/>
</dbReference>
<feature type="chain" id="PRO_5037703235" description="Ice-binding protein C-terminal domain-containing protein" evidence="1">
    <location>
        <begin position="22"/>
        <end position="185"/>
    </location>
</feature>
<accession>A0A917EB74</accession>